<dbReference type="STRING" id="1555241.A0A4P9XB06"/>
<dbReference type="Proteomes" id="UP000274922">
    <property type="component" value="Unassembled WGS sequence"/>
</dbReference>
<accession>A0A4P9XB06</accession>
<dbReference type="Gene3D" id="1.20.920.10">
    <property type="entry name" value="Bromodomain-like"/>
    <property type="match status" value="1"/>
</dbReference>
<feature type="domain" description="Bromo" evidence="3">
    <location>
        <begin position="1"/>
        <end position="63"/>
    </location>
</feature>
<reference evidence="5" key="1">
    <citation type="journal article" date="2018" name="Nat. Microbiol.">
        <title>Leveraging single-cell genomics to expand the fungal tree of life.</title>
        <authorList>
            <person name="Ahrendt S.R."/>
            <person name="Quandt C.A."/>
            <person name="Ciobanu D."/>
            <person name="Clum A."/>
            <person name="Salamov A."/>
            <person name="Andreopoulos B."/>
            <person name="Cheng J.F."/>
            <person name="Woyke T."/>
            <person name="Pelin A."/>
            <person name="Henrissat B."/>
            <person name="Reynolds N.K."/>
            <person name="Benny G.L."/>
            <person name="Smith M.E."/>
            <person name="James T.Y."/>
            <person name="Grigoriev I.V."/>
        </authorList>
    </citation>
    <scope>NUCLEOTIDE SEQUENCE [LARGE SCALE GENOMIC DNA]</scope>
    <source>
        <strain evidence="5">ATCC 52028</strain>
    </source>
</reference>
<dbReference type="OrthoDB" id="6017at2759"/>
<dbReference type="CDD" id="cd04369">
    <property type="entry name" value="Bromodomain"/>
    <property type="match status" value="1"/>
</dbReference>
<dbReference type="InterPro" id="IPR037800">
    <property type="entry name" value="GCN5"/>
</dbReference>
<dbReference type="PANTHER" id="PTHR45750">
    <property type="entry name" value="GH11602P"/>
    <property type="match status" value="1"/>
</dbReference>
<evidence type="ECO:0000256" key="1">
    <source>
        <dbReference type="ARBA" id="ARBA00023117"/>
    </source>
</evidence>
<dbReference type="GO" id="GO:0045944">
    <property type="term" value="P:positive regulation of transcription by RNA polymerase II"/>
    <property type="evidence" value="ECO:0007669"/>
    <property type="project" value="TreeGrafter"/>
</dbReference>
<keyword evidence="1 2" id="KW-0103">Bromodomain</keyword>
<evidence type="ECO:0000259" key="3">
    <source>
        <dbReference type="PROSITE" id="PS50014"/>
    </source>
</evidence>
<evidence type="ECO:0000256" key="2">
    <source>
        <dbReference type="PROSITE-ProRule" id="PRU00035"/>
    </source>
</evidence>
<proteinExistence type="predicted"/>
<dbReference type="SMART" id="SM00297">
    <property type="entry name" value="BROMO"/>
    <property type="match status" value="1"/>
</dbReference>
<sequence length="71" mass="7883">FMLPVDVAFAPGYLDLVKHPMDLSTAARKVAAGQYATVADFLADIHQIWANCLTYNQPGTPVYRQGQKMQQ</sequence>
<dbReference type="Pfam" id="PF00439">
    <property type="entry name" value="Bromodomain"/>
    <property type="match status" value="1"/>
</dbReference>
<organism evidence="4 5">
    <name type="scientific">Caulochytrium protostelioides</name>
    <dbReference type="NCBI Taxonomy" id="1555241"/>
    <lineage>
        <taxon>Eukaryota</taxon>
        <taxon>Fungi</taxon>
        <taxon>Fungi incertae sedis</taxon>
        <taxon>Chytridiomycota</taxon>
        <taxon>Chytridiomycota incertae sedis</taxon>
        <taxon>Chytridiomycetes</taxon>
        <taxon>Caulochytriales</taxon>
        <taxon>Caulochytriaceae</taxon>
        <taxon>Caulochytrium</taxon>
    </lineage>
</organism>
<dbReference type="SUPFAM" id="SSF47370">
    <property type="entry name" value="Bromodomain"/>
    <property type="match status" value="1"/>
</dbReference>
<dbReference type="PANTHER" id="PTHR45750:SF3">
    <property type="entry name" value="HISTONE ACETYLTRANSFERASE"/>
    <property type="match status" value="1"/>
</dbReference>
<dbReference type="EMBL" id="ML014140">
    <property type="protein sequence ID" value="RKP02568.1"/>
    <property type="molecule type" value="Genomic_DNA"/>
</dbReference>
<gene>
    <name evidence="4" type="ORF">CXG81DRAFT_2271</name>
</gene>
<keyword evidence="5" id="KW-1185">Reference proteome</keyword>
<dbReference type="PROSITE" id="PS50014">
    <property type="entry name" value="BROMODOMAIN_2"/>
    <property type="match status" value="1"/>
</dbReference>
<protein>
    <recommendedName>
        <fullName evidence="3">Bromo domain-containing protein</fullName>
    </recommendedName>
</protein>
<dbReference type="GO" id="GO:0010484">
    <property type="term" value="F:histone H3 acetyltransferase activity"/>
    <property type="evidence" value="ECO:0007669"/>
    <property type="project" value="TreeGrafter"/>
</dbReference>
<evidence type="ECO:0000313" key="5">
    <source>
        <dbReference type="Proteomes" id="UP000274922"/>
    </source>
</evidence>
<dbReference type="InterPro" id="IPR001487">
    <property type="entry name" value="Bromodomain"/>
</dbReference>
<dbReference type="GO" id="GO:0000123">
    <property type="term" value="C:histone acetyltransferase complex"/>
    <property type="evidence" value="ECO:0007669"/>
    <property type="project" value="TreeGrafter"/>
</dbReference>
<dbReference type="InterPro" id="IPR036427">
    <property type="entry name" value="Bromodomain-like_sf"/>
</dbReference>
<evidence type="ECO:0000313" key="4">
    <source>
        <dbReference type="EMBL" id="RKP02568.1"/>
    </source>
</evidence>
<dbReference type="PRINTS" id="PR00503">
    <property type="entry name" value="BROMODOMAIN"/>
</dbReference>
<feature type="non-terminal residue" evidence="4">
    <location>
        <position position="1"/>
    </location>
</feature>
<feature type="non-terminal residue" evidence="4">
    <location>
        <position position="71"/>
    </location>
</feature>
<dbReference type="AlphaFoldDB" id="A0A4P9XB06"/>
<name>A0A4P9XB06_9FUNG</name>